<evidence type="ECO:0000313" key="2">
    <source>
        <dbReference type="EnsemblPlants" id="AUR62044520-RA:cds"/>
    </source>
</evidence>
<dbReference type="Gramene" id="AUR62044520-RA">
    <property type="protein sequence ID" value="AUR62044520-RA:cds"/>
    <property type="gene ID" value="AUR62044520"/>
</dbReference>
<evidence type="ECO:0000256" key="1">
    <source>
        <dbReference type="SAM" id="MobiDB-lite"/>
    </source>
</evidence>
<reference evidence="2" key="1">
    <citation type="journal article" date="2017" name="Nature">
        <title>The genome of Chenopodium quinoa.</title>
        <authorList>
            <person name="Jarvis D.E."/>
            <person name="Ho Y.S."/>
            <person name="Lightfoot D.J."/>
            <person name="Schmoeckel S.M."/>
            <person name="Li B."/>
            <person name="Borm T.J.A."/>
            <person name="Ohyanagi H."/>
            <person name="Mineta K."/>
            <person name="Michell C.T."/>
            <person name="Saber N."/>
            <person name="Kharbatia N.M."/>
            <person name="Rupper R.R."/>
            <person name="Sharp A.R."/>
            <person name="Dally N."/>
            <person name="Boughton B.A."/>
            <person name="Woo Y.H."/>
            <person name="Gao G."/>
            <person name="Schijlen E.G.W.M."/>
            <person name="Guo X."/>
            <person name="Momin A.A."/>
            <person name="Negrao S."/>
            <person name="Al-Babili S."/>
            <person name="Gehring C."/>
            <person name="Roessner U."/>
            <person name="Jung C."/>
            <person name="Murphy K."/>
            <person name="Arold S.T."/>
            <person name="Gojobori T."/>
            <person name="van der Linden C.G."/>
            <person name="van Loo E.N."/>
            <person name="Jellen E.N."/>
            <person name="Maughan P.J."/>
            <person name="Tester M."/>
        </authorList>
    </citation>
    <scope>NUCLEOTIDE SEQUENCE [LARGE SCALE GENOMIC DNA]</scope>
    <source>
        <strain evidence="2">cv. PI 614886</strain>
    </source>
</reference>
<dbReference type="Proteomes" id="UP000596660">
    <property type="component" value="Unplaced"/>
</dbReference>
<protein>
    <submittedName>
        <fullName evidence="2">Uncharacterized protein</fullName>
    </submittedName>
</protein>
<accession>A0A803NEG6</accession>
<keyword evidence="3" id="KW-1185">Reference proteome</keyword>
<feature type="region of interest" description="Disordered" evidence="1">
    <location>
        <begin position="1"/>
        <end position="27"/>
    </location>
</feature>
<dbReference type="AlphaFoldDB" id="A0A803NEG6"/>
<name>A0A803NEG6_CHEQI</name>
<dbReference type="EnsemblPlants" id="AUR62044520-RA">
    <property type="protein sequence ID" value="AUR62044520-RA:cds"/>
    <property type="gene ID" value="AUR62044520"/>
</dbReference>
<proteinExistence type="predicted"/>
<evidence type="ECO:0000313" key="3">
    <source>
        <dbReference type="Proteomes" id="UP000596660"/>
    </source>
</evidence>
<reference evidence="2" key="2">
    <citation type="submission" date="2021-03" db="UniProtKB">
        <authorList>
            <consortium name="EnsemblPlants"/>
        </authorList>
    </citation>
    <scope>IDENTIFICATION</scope>
</reference>
<sequence length="194" mass="22199">MKLDSSDKEVQEVIEVKEGSDNDDDEKVRKRIASEAKASFGQGEIQKDVYAVCRKRGQQSYIGDVIETAYGNLVDRERRLVSFNLPNGVMTDSDIHESAHDRPLEIFLASQKTSQEAKDCSPKSILAELSQAWLDWLQLCNEKHQFMEVDLVEEMSELMNKLEHPKAEDIMSYEFDNVSFPWKSTKQTLNCGVF</sequence>
<organism evidence="2 3">
    <name type="scientific">Chenopodium quinoa</name>
    <name type="common">Quinoa</name>
    <dbReference type="NCBI Taxonomy" id="63459"/>
    <lineage>
        <taxon>Eukaryota</taxon>
        <taxon>Viridiplantae</taxon>
        <taxon>Streptophyta</taxon>
        <taxon>Embryophyta</taxon>
        <taxon>Tracheophyta</taxon>
        <taxon>Spermatophyta</taxon>
        <taxon>Magnoliopsida</taxon>
        <taxon>eudicotyledons</taxon>
        <taxon>Gunneridae</taxon>
        <taxon>Pentapetalae</taxon>
        <taxon>Caryophyllales</taxon>
        <taxon>Chenopodiaceae</taxon>
        <taxon>Chenopodioideae</taxon>
        <taxon>Atripliceae</taxon>
        <taxon>Chenopodium</taxon>
    </lineage>
</organism>